<feature type="compositionally biased region" description="Basic and acidic residues" evidence="1">
    <location>
        <begin position="112"/>
        <end position="140"/>
    </location>
</feature>
<sequence length="155" mass="17268">MNKRGRPARNASRQSDRTKRIPLGKIKLRLSAEIPKGYVGRWVNDDPGRLMQAEDGGYAFMVDPTLQVGDPDASSDVSKSIDSRISAVVDRITGKRAYLMIIRQEDYDEDQAEKQRQIDETEKSLFQGKDEKGGPGDDGRYVPAGGLKIDNRTAK</sequence>
<comment type="caution">
    <text evidence="2">The sequence shown here is derived from an EMBL/GenBank/DDBJ whole genome shotgun (WGS) entry which is preliminary data.</text>
</comment>
<protein>
    <submittedName>
        <fullName evidence="2">Uncharacterized protein</fullName>
    </submittedName>
</protein>
<gene>
    <name evidence="2" type="ORF">LCGC14_0643120</name>
</gene>
<proteinExistence type="predicted"/>
<dbReference type="AlphaFoldDB" id="A0A0F9RI55"/>
<accession>A0A0F9RI55</accession>
<evidence type="ECO:0000313" key="2">
    <source>
        <dbReference type="EMBL" id="KKN49422.1"/>
    </source>
</evidence>
<dbReference type="EMBL" id="LAZR01001169">
    <property type="protein sequence ID" value="KKN49422.1"/>
    <property type="molecule type" value="Genomic_DNA"/>
</dbReference>
<feature type="region of interest" description="Disordered" evidence="1">
    <location>
        <begin position="106"/>
        <end position="155"/>
    </location>
</feature>
<name>A0A0F9RI55_9ZZZZ</name>
<evidence type="ECO:0000256" key="1">
    <source>
        <dbReference type="SAM" id="MobiDB-lite"/>
    </source>
</evidence>
<organism evidence="2">
    <name type="scientific">marine sediment metagenome</name>
    <dbReference type="NCBI Taxonomy" id="412755"/>
    <lineage>
        <taxon>unclassified sequences</taxon>
        <taxon>metagenomes</taxon>
        <taxon>ecological metagenomes</taxon>
    </lineage>
</organism>
<feature type="region of interest" description="Disordered" evidence="1">
    <location>
        <begin position="1"/>
        <end position="20"/>
    </location>
</feature>
<reference evidence="2" key="1">
    <citation type="journal article" date="2015" name="Nature">
        <title>Complex archaea that bridge the gap between prokaryotes and eukaryotes.</title>
        <authorList>
            <person name="Spang A."/>
            <person name="Saw J.H."/>
            <person name="Jorgensen S.L."/>
            <person name="Zaremba-Niedzwiedzka K."/>
            <person name="Martijn J."/>
            <person name="Lind A.E."/>
            <person name="van Eijk R."/>
            <person name="Schleper C."/>
            <person name="Guy L."/>
            <person name="Ettema T.J."/>
        </authorList>
    </citation>
    <scope>NUCLEOTIDE SEQUENCE</scope>
</reference>